<evidence type="ECO:0000313" key="2">
    <source>
        <dbReference type="Proteomes" id="UP000236728"/>
    </source>
</evidence>
<dbReference type="Gene3D" id="1.20.120.450">
    <property type="entry name" value="dinb family like domain"/>
    <property type="match status" value="1"/>
</dbReference>
<dbReference type="OrthoDB" id="68731at2"/>
<dbReference type="Proteomes" id="UP000236728">
    <property type="component" value="Unassembled WGS sequence"/>
</dbReference>
<protein>
    <submittedName>
        <fullName evidence="1">Uncharacterized damage-inducible protein DinB (Forms a four-helix bundle)</fullName>
    </submittedName>
</protein>
<gene>
    <name evidence="1" type="ORF">SAMN05421819_3869</name>
</gene>
<sequence>MPSNDVIAHAFLDYSSSHLLALQKVIGACCDKLNDEQMLHREGDFDNSVTNLLLHLAGNMRQWVMHGIAGHPDVRTRDAEFSLAPSESPAEARRIFDTTIVEAAQVLAAVDPARLMIVIDPQPNGTWRNPTILQAIYKVVGHVDHHAGQIITATKRLTASDLNLSMPRAR</sequence>
<accession>A0A1H6BN35</accession>
<dbReference type="EMBL" id="FNVA01000007">
    <property type="protein sequence ID" value="SEG62103.1"/>
    <property type="molecule type" value="Genomic_DNA"/>
</dbReference>
<dbReference type="Pfam" id="PF07609">
    <property type="entry name" value="DUF1572"/>
    <property type="match status" value="1"/>
</dbReference>
<reference evidence="1 2" key="1">
    <citation type="submission" date="2016-10" db="EMBL/GenBank/DDBJ databases">
        <authorList>
            <person name="de Groot N.N."/>
        </authorList>
    </citation>
    <scope>NUCLEOTIDE SEQUENCE [LARGE SCALE GENOMIC DNA]</scope>
    <source>
        <strain evidence="1 2">DSM 22489</strain>
    </source>
</reference>
<name>A0A1H6BN35_9BACT</name>
<dbReference type="AlphaFoldDB" id="A0A1H6BN35"/>
<proteinExistence type="predicted"/>
<keyword evidence="2" id="KW-1185">Reference proteome</keyword>
<organism evidence="1 2">
    <name type="scientific">Bryocella elongata</name>
    <dbReference type="NCBI Taxonomy" id="863522"/>
    <lineage>
        <taxon>Bacteria</taxon>
        <taxon>Pseudomonadati</taxon>
        <taxon>Acidobacteriota</taxon>
        <taxon>Terriglobia</taxon>
        <taxon>Terriglobales</taxon>
        <taxon>Acidobacteriaceae</taxon>
        <taxon>Bryocella</taxon>
    </lineage>
</organism>
<dbReference type="SUPFAM" id="SSF109854">
    <property type="entry name" value="DinB/YfiT-like putative metalloenzymes"/>
    <property type="match status" value="1"/>
</dbReference>
<dbReference type="RefSeq" id="WP_103934713.1">
    <property type="nucleotide sequence ID" value="NZ_FNVA01000007.1"/>
</dbReference>
<evidence type="ECO:0000313" key="1">
    <source>
        <dbReference type="EMBL" id="SEG62103.1"/>
    </source>
</evidence>
<dbReference type="InterPro" id="IPR034660">
    <property type="entry name" value="DinB/YfiT-like"/>
</dbReference>
<dbReference type="InterPro" id="IPR011466">
    <property type="entry name" value="DUF1572"/>
</dbReference>